<gene>
    <name evidence="2" type="ORF">INT47_000085</name>
</gene>
<evidence type="ECO:0000256" key="1">
    <source>
        <dbReference type="SAM" id="Phobius"/>
    </source>
</evidence>
<reference evidence="2" key="1">
    <citation type="submission" date="2020-12" db="EMBL/GenBank/DDBJ databases">
        <title>Metabolic potential, ecology and presence of endohyphal bacteria is reflected in genomic diversity of Mucoromycotina.</title>
        <authorList>
            <person name="Muszewska A."/>
            <person name="Okrasinska A."/>
            <person name="Steczkiewicz K."/>
            <person name="Drgas O."/>
            <person name="Orlowska M."/>
            <person name="Perlinska-Lenart U."/>
            <person name="Aleksandrzak-Piekarczyk T."/>
            <person name="Szatraj K."/>
            <person name="Zielenkiewicz U."/>
            <person name="Pilsyk S."/>
            <person name="Malc E."/>
            <person name="Mieczkowski P."/>
            <person name="Kruszewska J.S."/>
            <person name="Biernat P."/>
            <person name="Pawlowska J."/>
        </authorList>
    </citation>
    <scope>NUCLEOTIDE SEQUENCE</scope>
    <source>
        <strain evidence="2">WA0000017839</strain>
    </source>
</reference>
<keyword evidence="1" id="KW-0812">Transmembrane</keyword>
<keyword evidence="1" id="KW-1133">Transmembrane helix</keyword>
<dbReference type="Proteomes" id="UP000603453">
    <property type="component" value="Unassembled WGS sequence"/>
</dbReference>
<evidence type="ECO:0000313" key="2">
    <source>
        <dbReference type="EMBL" id="KAG2210928.1"/>
    </source>
</evidence>
<accession>A0A8H7RJT4</accession>
<feature type="transmembrane region" description="Helical" evidence="1">
    <location>
        <begin position="20"/>
        <end position="40"/>
    </location>
</feature>
<organism evidence="2 3">
    <name type="scientific">Mucor saturninus</name>
    <dbReference type="NCBI Taxonomy" id="64648"/>
    <lineage>
        <taxon>Eukaryota</taxon>
        <taxon>Fungi</taxon>
        <taxon>Fungi incertae sedis</taxon>
        <taxon>Mucoromycota</taxon>
        <taxon>Mucoromycotina</taxon>
        <taxon>Mucoromycetes</taxon>
        <taxon>Mucorales</taxon>
        <taxon>Mucorineae</taxon>
        <taxon>Mucoraceae</taxon>
        <taxon>Mucor</taxon>
    </lineage>
</organism>
<protein>
    <recommendedName>
        <fullName evidence="4">Transmembrane protein 242</fullName>
    </recommendedName>
</protein>
<evidence type="ECO:0008006" key="4">
    <source>
        <dbReference type="Google" id="ProtNLM"/>
    </source>
</evidence>
<dbReference type="EMBL" id="JAEPRD010000010">
    <property type="protein sequence ID" value="KAG2210928.1"/>
    <property type="molecule type" value="Genomic_DNA"/>
</dbReference>
<name>A0A8H7RJT4_9FUNG</name>
<dbReference type="AlphaFoldDB" id="A0A8H7RJT4"/>
<sequence length="164" mass="17813">MSTMSPSPPAKDAPLQPPTTALMAGAAGAFGAGLLGAIWYTQRKQNKRIATEILEGTVPTNKYTPPKYIPPVMTPAEKIIAKKEASLFAFKTLAYGTLLAWGTAGLLAVSVGWYLDVRNFQEFSDKLKVIVPKKTANLRKMLGGTKLEMTEAEQLEIDTIQLED</sequence>
<feature type="transmembrane region" description="Helical" evidence="1">
    <location>
        <begin position="92"/>
        <end position="115"/>
    </location>
</feature>
<dbReference type="OrthoDB" id="2378895at2759"/>
<proteinExistence type="predicted"/>
<dbReference type="Pfam" id="PF07096">
    <property type="entry name" value="DUF1358"/>
    <property type="match status" value="1"/>
</dbReference>
<dbReference type="InterPro" id="IPR009792">
    <property type="entry name" value="TMEM242"/>
</dbReference>
<keyword evidence="1" id="KW-0472">Membrane</keyword>
<comment type="caution">
    <text evidence="2">The sequence shown here is derived from an EMBL/GenBank/DDBJ whole genome shotgun (WGS) entry which is preliminary data.</text>
</comment>
<keyword evidence="3" id="KW-1185">Reference proteome</keyword>
<evidence type="ECO:0000313" key="3">
    <source>
        <dbReference type="Proteomes" id="UP000603453"/>
    </source>
</evidence>